<organism evidence="6 7">
    <name type="scientific">Leptospira interrogans str. UI 12758</name>
    <dbReference type="NCBI Taxonomy" id="1049938"/>
    <lineage>
        <taxon>Bacteria</taxon>
        <taxon>Pseudomonadati</taxon>
        <taxon>Spirochaetota</taxon>
        <taxon>Spirochaetia</taxon>
        <taxon>Leptospirales</taxon>
        <taxon>Leptospiraceae</taxon>
        <taxon>Leptospira</taxon>
    </lineage>
</organism>
<name>A0A0E2D0T8_LEPIR</name>
<dbReference type="GO" id="GO:0016301">
    <property type="term" value="F:kinase activity"/>
    <property type="evidence" value="ECO:0007669"/>
    <property type="project" value="UniProtKB-KW"/>
</dbReference>
<dbReference type="AlphaFoldDB" id="A0A0E2D0T8"/>
<comment type="caution">
    <text evidence="6">The sequence shown here is derived from an EMBL/GenBank/DDBJ whole genome shotgun (WGS) entry which is preliminary data.</text>
</comment>
<evidence type="ECO:0000256" key="2">
    <source>
        <dbReference type="ARBA" id="ARBA00022741"/>
    </source>
</evidence>
<evidence type="ECO:0000313" key="6">
    <source>
        <dbReference type="EMBL" id="EKR53634.1"/>
    </source>
</evidence>
<evidence type="ECO:0000313" key="7">
    <source>
        <dbReference type="Proteomes" id="UP000001340"/>
    </source>
</evidence>
<evidence type="ECO:0000259" key="5">
    <source>
        <dbReference type="Pfam" id="PF00217"/>
    </source>
</evidence>
<dbReference type="GO" id="GO:0005524">
    <property type="term" value="F:ATP binding"/>
    <property type="evidence" value="ECO:0007669"/>
    <property type="project" value="UniProtKB-KW"/>
</dbReference>
<dbReference type="Pfam" id="PF00217">
    <property type="entry name" value="ATP-gua_Ptrans"/>
    <property type="match status" value="1"/>
</dbReference>
<dbReference type="InterPro" id="IPR022414">
    <property type="entry name" value="ATP-guanido_PTrfase_cat"/>
</dbReference>
<dbReference type="InterPro" id="IPR014746">
    <property type="entry name" value="Gln_synth/guanido_kin_cat_dom"/>
</dbReference>
<keyword evidence="3" id="KW-0418">Kinase</keyword>
<dbReference type="Proteomes" id="UP000001340">
    <property type="component" value="Unassembled WGS sequence"/>
</dbReference>
<reference evidence="6 7" key="1">
    <citation type="submission" date="2012-10" db="EMBL/GenBank/DDBJ databases">
        <authorList>
            <person name="Harkins D.M."/>
            <person name="Durkin A.S."/>
            <person name="Brinkac L.M."/>
            <person name="Haft D.H."/>
            <person name="Selengut J.D."/>
            <person name="Sanka R."/>
            <person name="DePew J."/>
            <person name="Purushe J."/>
            <person name="Chanthongthip A."/>
            <person name="Lattana O."/>
            <person name="Phetsouvanh R."/>
            <person name="Newton P.N."/>
            <person name="Vinetz J.M."/>
            <person name="Sutton G.G."/>
            <person name="Nierman W.C."/>
            <person name="Fouts D.E."/>
        </authorList>
    </citation>
    <scope>NUCLEOTIDE SEQUENCE [LARGE SCALE GENOMIC DNA]</scope>
    <source>
        <strain evidence="6 7">UI 12758</strain>
    </source>
</reference>
<accession>A0A0E2D0T8</accession>
<evidence type="ECO:0000256" key="4">
    <source>
        <dbReference type="ARBA" id="ARBA00022840"/>
    </source>
</evidence>
<keyword evidence="2" id="KW-0547">Nucleotide-binding</keyword>
<dbReference type="Gene3D" id="3.30.590.10">
    <property type="entry name" value="Glutamine synthetase/guanido kinase, catalytic domain"/>
    <property type="match status" value="1"/>
</dbReference>
<protein>
    <submittedName>
        <fullName evidence="6">ATP:guanido phosphotransferase, C-terminal catalytic domain protein</fullName>
    </submittedName>
</protein>
<evidence type="ECO:0000256" key="1">
    <source>
        <dbReference type="ARBA" id="ARBA00022679"/>
    </source>
</evidence>
<keyword evidence="4" id="KW-0067">ATP-binding</keyword>
<dbReference type="EMBL" id="AHNR02000064">
    <property type="protein sequence ID" value="EKR53634.1"/>
    <property type="molecule type" value="Genomic_DNA"/>
</dbReference>
<feature type="domain" description="Phosphagen kinase C-terminal" evidence="5">
    <location>
        <begin position="147"/>
        <end position="205"/>
    </location>
</feature>
<dbReference type="SUPFAM" id="SSF55931">
    <property type="entry name" value="Glutamine synthetase/guanido kinase"/>
    <property type="match status" value="1"/>
</dbReference>
<gene>
    <name evidence="6" type="ORF">LEP1GSC105_2669</name>
</gene>
<evidence type="ECO:0000256" key="3">
    <source>
        <dbReference type="ARBA" id="ARBA00022777"/>
    </source>
</evidence>
<proteinExistence type="predicted"/>
<keyword evidence="1 6" id="KW-0808">Transferase</keyword>
<sequence>MKKYSMSSETCIYCGTNRTIWNQKGKIGCIHCLKLFRKEYQTHIRQKDFMISSRFLQGQEFETFLRFESLSESEKIIELDQISSPFTYRLRIGRNLSGRIYPIAAGVPTQILREFLTHTLQVNPTLLKTEELPQQISWGEGNFFFGDEEHIRWEVLASTVSELFRQIENSPLEKLENQNDFDYDPELGYVTSCPTNAGTGIKISFKLSTKSWENRKNASFKIPGFLEFYLENSSEFVVFYLKNFALSQKNSFLNLVYYLALQVEPA</sequence>